<evidence type="ECO:0000313" key="4">
    <source>
        <dbReference type="EMBL" id="KUJ06713.1"/>
    </source>
</evidence>
<feature type="domain" description="SH3" evidence="3">
    <location>
        <begin position="456"/>
        <end position="517"/>
    </location>
</feature>
<dbReference type="InterPro" id="IPR001452">
    <property type="entry name" value="SH3_domain"/>
</dbReference>
<name>A0A132B388_MOLSC</name>
<evidence type="ECO:0000256" key="2">
    <source>
        <dbReference type="PROSITE-ProRule" id="PRU00192"/>
    </source>
</evidence>
<proteinExistence type="predicted"/>
<dbReference type="AlphaFoldDB" id="A0A132B388"/>
<dbReference type="Proteomes" id="UP000070700">
    <property type="component" value="Unassembled WGS sequence"/>
</dbReference>
<reference evidence="4 5" key="1">
    <citation type="submission" date="2015-10" db="EMBL/GenBank/DDBJ databases">
        <title>Full genome of DAOMC 229536 Phialocephala scopiformis, a fungal endophyte of spruce producing the potent anti-insectan compound rugulosin.</title>
        <authorList>
            <consortium name="DOE Joint Genome Institute"/>
            <person name="Walker A.K."/>
            <person name="Frasz S.L."/>
            <person name="Seifert K.A."/>
            <person name="Miller J.D."/>
            <person name="Mondo S.J."/>
            <person name="Labutti K."/>
            <person name="Lipzen A."/>
            <person name="Dockter R."/>
            <person name="Kennedy M."/>
            <person name="Grigoriev I.V."/>
            <person name="Spatafora J.W."/>
        </authorList>
    </citation>
    <scope>NUCLEOTIDE SEQUENCE [LARGE SCALE GENOMIC DNA]</scope>
    <source>
        <strain evidence="4 5">CBS 120377</strain>
    </source>
</reference>
<dbReference type="Gene3D" id="2.30.30.40">
    <property type="entry name" value="SH3 Domains"/>
    <property type="match status" value="2"/>
</dbReference>
<organism evidence="4 5">
    <name type="scientific">Mollisia scopiformis</name>
    <name type="common">Conifer needle endophyte fungus</name>
    <name type="synonym">Phialocephala scopiformis</name>
    <dbReference type="NCBI Taxonomy" id="149040"/>
    <lineage>
        <taxon>Eukaryota</taxon>
        <taxon>Fungi</taxon>
        <taxon>Dikarya</taxon>
        <taxon>Ascomycota</taxon>
        <taxon>Pezizomycotina</taxon>
        <taxon>Leotiomycetes</taxon>
        <taxon>Helotiales</taxon>
        <taxon>Mollisiaceae</taxon>
        <taxon>Mollisia</taxon>
    </lineage>
</organism>
<evidence type="ECO:0000313" key="5">
    <source>
        <dbReference type="Proteomes" id="UP000070700"/>
    </source>
</evidence>
<evidence type="ECO:0000259" key="3">
    <source>
        <dbReference type="PROSITE" id="PS50002"/>
    </source>
</evidence>
<dbReference type="PROSITE" id="PS50002">
    <property type="entry name" value="SH3"/>
    <property type="match status" value="2"/>
</dbReference>
<dbReference type="InParanoid" id="A0A132B388"/>
<sequence>MSQPQLRYSHIWIDIEDLILVIESRSRLTTLRESKPLVEGFPGTFSTPDFITGSLCSRALVMSFGFGVGDFLAVGRLVLDLYNACKDAPGEFREICHELSSIHTVLSGLATQAQDPTSLLVKQGKERIPEWTKIQENLEFTLGELQDLVKRYYKMGRNAWLRIQFVSENLAQLTGRLTFHLNVINAFVGSLSLSALGRMEPALGRIEVMLRESVREERRGDKEPTVLSAYEKNDEISWEKVERDLALEGVSKQEFEKNKDRIKELLNWVVENGADLAALEEVGVGDSVSQTGDDLKDDLAIERKPIAIEHKAPTAAELKIIETWTKAAIPRRGARGVLTKEASKQARGIGRFFSSSKAGDRKYTYNARAIENYRAQRPNELSYTKDERLEVAAGSSEWWPARNAGAKKGVVSSDAFVLESEIIWEETMANSSLTRLWSKLDIELDDNFYPLFYYGKTVAKAFAREGYSAPPWCSNDLSFKKHEILELSTSDGLWVMGRNEQGEIGIVPSDHLGILWYKDGVSSFNLMSRGEVKSVSIEALQRNENGVFDDFLTKNAILRNWG</sequence>
<dbReference type="GeneID" id="28833082"/>
<dbReference type="EMBL" id="KQ947444">
    <property type="protein sequence ID" value="KUJ06713.1"/>
    <property type="molecule type" value="Genomic_DNA"/>
</dbReference>
<dbReference type="OrthoDB" id="7464126at2759"/>
<keyword evidence="1 2" id="KW-0728">SH3 domain</keyword>
<dbReference type="SMART" id="SM00326">
    <property type="entry name" value="SH3"/>
    <property type="match status" value="2"/>
</dbReference>
<accession>A0A132B388</accession>
<protein>
    <recommendedName>
        <fullName evidence="3">SH3 domain-containing protein</fullName>
    </recommendedName>
</protein>
<evidence type="ECO:0000256" key="1">
    <source>
        <dbReference type="ARBA" id="ARBA00022443"/>
    </source>
</evidence>
<dbReference type="SUPFAM" id="SSF50044">
    <property type="entry name" value="SH3-domain"/>
    <property type="match status" value="2"/>
</dbReference>
<dbReference type="RefSeq" id="XP_018061068.1">
    <property type="nucleotide sequence ID" value="XM_018223356.1"/>
</dbReference>
<feature type="domain" description="SH3" evidence="3">
    <location>
        <begin position="362"/>
        <end position="421"/>
    </location>
</feature>
<gene>
    <name evidence="4" type="ORF">LY89DRAFT_790355</name>
</gene>
<dbReference type="KEGG" id="psco:LY89DRAFT_790355"/>
<dbReference type="InterPro" id="IPR036028">
    <property type="entry name" value="SH3-like_dom_sf"/>
</dbReference>
<keyword evidence="5" id="KW-1185">Reference proteome</keyword>